<keyword evidence="4" id="KW-0418">Kinase</keyword>
<reference evidence="7" key="1">
    <citation type="submission" date="2020-05" db="EMBL/GenBank/DDBJ databases">
        <authorList>
            <person name="Chiriac C."/>
            <person name="Salcher M."/>
            <person name="Ghai R."/>
            <person name="Kavagutti S V."/>
        </authorList>
    </citation>
    <scope>NUCLEOTIDE SEQUENCE</scope>
</reference>
<proteinExistence type="inferred from homology"/>
<gene>
    <name evidence="7" type="ORF">UFOPK3516_01469</name>
</gene>
<organism evidence="7">
    <name type="scientific">freshwater metagenome</name>
    <dbReference type="NCBI Taxonomy" id="449393"/>
    <lineage>
        <taxon>unclassified sequences</taxon>
        <taxon>metagenomes</taxon>
        <taxon>ecological metagenomes</taxon>
    </lineage>
</organism>
<dbReference type="Gene3D" id="3.40.1190.20">
    <property type="match status" value="1"/>
</dbReference>
<dbReference type="InterPro" id="IPR002173">
    <property type="entry name" value="Carboh/pur_kinase_PfkB_CS"/>
</dbReference>
<dbReference type="InterPro" id="IPR011611">
    <property type="entry name" value="PfkB_dom"/>
</dbReference>
<dbReference type="GO" id="GO:0005524">
    <property type="term" value="F:ATP binding"/>
    <property type="evidence" value="ECO:0007669"/>
    <property type="project" value="UniProtKB-KW"/>
</dbReference>
<keyword evidence="2" id="KW-0808">Transferase</keyword>
<evidence type="ECO:0000256" key="4">
    <source>
        <dbReference type="ARBA" id="ARBA00022777"/>
    </source>
</evidence>
<evidence type="ECO:0000256" key="2">
    <source>
        <dbReference type="ARBA" id="ARBA00022679"/>
    </source>
</evidence>
<evidence type="ECO:0000256" key="1">
    <source>
        <dbReference type="ARBA" id="ARBA00010688"/>
    </source>
</evidence>
<keyword evidence="3" id="KW-0547">Nucleotide-binding</keyword>
<dbReference type="InterPro" id="IPR029056">
    <property type="entry name" value="Ribokinase-like"/>
</dbReference>
<evidence type="ECO:0000313" key="7">
    <source>
        <dbReference type="EMBL" id="CAB4910514.1"/>
    </source>
</evidence>
<dbReference type="Pfam" id="PF00294">
    <property type="entry name" value="PfkB"/>
    <property type="match status" value="1"/>
</dbReference>
<name>A0A6J7GTG6_9ZZZZ</name>
<keyword evidence="5" id="KW-0067">ATP-binding</keyword>
<dbReference type="GO" id="GO:0008443">
    <property type="term" value="F:phosphofructokinase activity"/>
    <property type="evidence" value="ECO:0007669"/>
    <property type="project" value="TreeGrafter"/>
</dbReference>
<dbReference type="EMBL" id="CAFBMB010000166">
    <property type="protein sequence ID" value="CAB4910514.1"/>
    <property type="molecule type" value="Genomic_DNA"/>
</dbReference>
<dbReference type="SUPFAM" id="SSF53613">
    <property type="entry name" value="Ribokinase-like"/>
    <property type="match status" value="1"/>
</dbReference>
<protein>
    <submittedName>
        <fullName evidence="7">Unannotated protein</fullName>
    </submittedName>
</protein>
<dbReference type="AlphaFoldDB" id="A0A6J7GTG6"/>
<dbReference type="GO" id="GO:0005829">
    <property type="term" value="C:cytosol"/>
    <property type="evidence" value="ECO:0007669"/>
    <property type="project" value="TreeGrafter"/>
</dbReference>
<feature type="domain" description="Carbohydrate kinase PfkB" evidence="6">
    <location>
        <begin position="38"/>
        <end position="302"/>
    </location>
</feature>
<sequence>MTRPGAHRVTANERVRPFVNAVVTLTPAPVLDRTYLLAEDLTPGKVNRALEVHEYMSGKGLNVARTLHLAKHPVAAILPIGMQDQYLLFSTPFPQILRIMPVQGRVRVNTTVVESGGRTTNINQTPIAMSDEDWQNVVELTLEQVSDMNADWLVVSGMHPKMTATGQPIDLSEMYTRARAMGARVGLDTSGPELKTWARSGFVNLIKPNADELASLVGRELTTLGEAIDAGRELIDAGIEIALVSLGADGALGITADEVVWARATAPDVINTTGAGDAFLAGFLSQVITREADKHPEGVLPALDLSAGLATACSWGALAVSLPTTLISSFDAAPTAEIRDIDRGYVLTEHASVRY</sequence>
<dbReference type="CDD" id="cd01164">
    <property type="entry name" value="FruK_PfkB_like"/>
    <property type="match status" value="1"/>
</dbReference>
<comment type="similarity">
    <text evidence="1">Belongs to the carbohydrate kinase PfkB family.</text>
</comment>
<dbReference type="InterPro" id="IPR017583">
    <property type="entry name" value="Tagatose/fructose_Pkinase"/>
</dbReference>
<evidence type="ECO:0000256" key="3">
    <source>
        <dbReference type="ARBA" id="ARBA00022741"/>
    </source>
</evidence>
<accession>A0A6J7GTG6</accession>
<dbReference type="PROSITE" id="PS00584">
    <property type="entry name" value="PFKB_KINASES_2"/>
    <property type="match status" value="1"/>
</dbReference>
<dbReference type="PANTHER" id="PTHR46566">
    <property type="entry name" value="1-PHOSPHOFRUCTOKINASE-RELATED"/>
    <property type="match status" value="1"/>
</dbReference>
<evidence type="ECO:0000256" key="5">
    <source>
        <dbReference type="ARBA" id="ARBA00022840"/>
    </source>
</evidence>
<evidence type="ECO:0000259" key="6">
    <source>
        <dbReference type="Pfam" id="PF00294"/>
    </source>
</evidence>
<dbReference type="PANTHER" id="PTHR46566:SF2">
    <property type="entry name" value="ATP-DEPENDENT 6-PHOSPHOFRUCTOKINASE ISOZYME 2"/>
    <property type="match status" value="1"/>
</dbReference>